<keyword evidence="3" id="KW-1185">Reference proteome</keyword>
<gene>
    <name evidence="2" type="ORF">ACJ73_08050</name>
</gene>
<evidence type="ECO:0000313" key="2">
    <source>
        <dbReference type="EMBL" id="OJD20618.1"/>
    </source>
</evidence>
<dbReference type="STRING" id="1658174.A0A1J9PXI2"/>
<name>A0A1J9PXI2_9EURO</name>
<comment type="caution">
    <text evidence="2">The sequence shown here is derived from an EMBL/GenBank/DDBJ whole genome shotgun (WGS) entry which is preliminary data.</text>
</comment>
<dbReference type="AlphaFoldDB" id="A0A1J9PXI2"/>
<accession>A0A1J9PXI2</accession>
<dbReference type="VEuPathDB" id="FungiDB:ACJ73_08050"/>
<feature type="region of interest" description="Disordered" evidence="1">
    <location>
        <begin position="130"/>
        <end position="153"/>
    </location>
</feature>
<protein>
    <submittedName>
        <fullName evidence="2">Uncharacterized protein</fullName>
    </submittedName>
</protein>
<dbReference type="OrthoDB" id="4509823at2759"/>
<organism evidence="2 3">
    <name type="scientific">Blastomyces percursus</name>
    <dbReference type="NCBI Taxonomy" id="1658174"/>
    <lineage>
        <taxon>Eukaryota</taxon>
        <taxon>Fungi</taxon>
        <taxon>Dikarya</taxon>
        <taxon>Ascomycota</taxon>
        <taxon>Pezizomycotina</taxon>
        <taxon>Eurotiomycetes</taxon>
        <taxon>Eurotiomycetidae</taxon>
        <taxon>Onygenales</taxon>
        <taxon>Ajellomycetaceae</taxon>
        <taxon>Blastomyces</taxon>
    </lineage>
</organism>
<proteinExistence type="predicted"/>
<dbReference type="Proteomes" id="UP000242791">
    <property type="component" value="Unassembled WGS sequence"/>
</dbReference>
<sequence>MFLLKCHSLSLAINVVTDPTQTTKGKAAKATRRYHPSQIVPWQGFTDEQAYIWDGLRPITAEMVFRYYEWDTVENQVQMVVNAFYEDEKLKQIFELAGSVTFESHTNLGGSKQNRVVDKETQHLLIDANMSSFQDQGPGKGKQKDSKADAPLSRGQAHRFCVYRRGNKEDVPAIAIEYKAPHKLTCDEIATGLAQGIQPARDVINKEEDTSEFYSKRLATVVVTQLFSYMVAKGVQYGYYARERFLCSFISPKTLRLSNT</sequence>
<dbReference type="EMBL" id="LGTZ01001785">
    <property type="protein sequence ID" value="OJD20618.1"/>
    <property type="molecule type" value="Genomic_DNA"/>
</dbReference>
<reference evidence="2 3" key="1">
    <citation type="submission" date="2015-08" db="EMBL/GenBank/DDBJ databases">
        <title>Emmonsia species relationships and genome sequence.</title>
        <authorList>
            <person name="Cuomo C.A."/>
            <person name="Schwartz I.S."/>
            <person name="Kenyon C."/>
            <person name="De Hoog G.S."/>
            <person name="Govender N.P."/>
            <person name="Botha A."/>
            <person name="Moreno L."/>
            <person name="De Vries M."/>
            <person name="Munoz J.F."/>
            <person name="Stielow J.B."/>
        </authorList>
    </citation>
    <scope>NUCLEOTIDE SEQUENCE [LARGE SCALE GENOMIC DNA]</scope>
    <source>
        <strain evidence="2 3">EI222</strain>
    </source>
</reference>
<evidence type="ECO:0000256" key="1">
    <source>
        <dbReference type="SAM" id="MobiDB-lite"/>
    </source>
</evidence>
<evidence type="ECO:0000313" key="3">
    <source>
        <dbReference type="Proteomes" id="UP000242791"/>
    </source>
</evidence>